<dbReference type="PROSITE" id="PS00211">
    <property type="entry name" value="ABC_TRANSPORTER_1"/>
    <property type="match status" value="1"/>
</dbReference>
<keyword evidence="5" id="KW-0547">Nucleotide-binding</keyword>
<proteinExistence type="inferred from homology"/>
<dbReference type="AlphaFoldDB" id="E0NE64"/>
<reference evidence="10" key="1">
    <citation type="submission" date="2010-07" db="EMBL/GenBank/DDBJ databases">
        <authorList>
            <person name="Muzny D."/>
            <person name="Qin X."/>
            <person name="Deng J."/>
            <person name="Jiang H."/>
            <person name="Liu Y."/>
            <person name="Qu J."/>
            <person name="Song X.-Z."/>
            <person name="Zhang L."/>
            <person name="Thornton R."/>
            <person name="Coyle M."/>
            <person name="Francisco L."/>
            <person name="Jackson L."/>
            <person name="Javaid M."/>
            <person name="Korchina V."/>
            <person name="Kovar C."/>
            <person name="Mata R."/>
            <person name="Mathew T."/>
            <person name="Ngo R."/>
            <person name="Nguyen L."/>
            <person name="Nguyen N."/>
            <person name="Okwuonu G."/>
            <person name="Ongeri F."/>
            <person name="Pham C."/>
            <person name="Simmons D."/>
            <person name="Wilczek-Boney K."/>
            <person name="Hale W."/>
            <person name="Jakkamsetti A."/>
            <person name="Pham P."/>
            <person name="Ruth R."/>
            <person name="San Lucas F."/>
            <person name="Warren J."/>
            <person name="Zhang J."/>
            <person name="Zhao Z."/>
            <person name="Zhou C."/>
            <person name="Zhu D."/>
            <person name="Lee S."/>
            <person name="Bess C."/>
            <person name="Blankenburg K."/>
            <person name="Forbes L."/>
            <person name="Fu Q."/>
            <person name="Gubbala S."/>
            <person name="Hirani K."/>
            <person name="Jayaseelan J.C."/>
            <person name="Lara F."/>
            <person name="Munidasa M."/>
            <person name="Palculict T."/>
            <person name="Patil S."/>
            <person name="Pu L.-L."/>
            <person name="Saada N."/>
            <person name="Tang L."/>
            <person name="Weissenberger G."/>
            <person name="Zhu Y."/>
            <person name="Hemphill L."/>
            <person name="Shang Y."/>
            <person name="Youmans B."/>
            <person name="Ayvaz T."/>
            <person name="Ross M."/>
            <person name="Santibanez J."/>
            <person name="Aqrawi P."/>
            <person name="Gross S."/>
            <person name="Joshi V."/>
            <person name="Fowler G."/>
            <person name="Nazareth L."/>
            <person name="Reid J."/>
            <person name="Worley K."/>
            <person name="Petrosino J."/>
            <person name="Highlander S."/>
            <person name="Gibbs R."/>
        </authorList>
    </citation>
    <scope>NUCLEOTIDE SEQUENCE [LARGE SCALE GENOMIC DNA]</scope>
    <source>
        <strain evidence="10">DSM 20284</strain>
    </source>
</reference>
<evidence type="ECO:0000259" key="9">
    <source>
        <dbReference type="PROSITE" id="PS50893"/>
    </source>
</evidence>
<dbReference type="PIRSF" id="PIRSF039085">
    <property type="entry name" value="ABC_ATPase_HisP"/>
    <property type="match status" value="1"/>
</dbReference>
<comment type="similarity">
    <text evidence="2">Belongs to the ABC transporter superfamily.</text>
</comment>
<comment type="caution">
    <text evidence="10">The sequence shown here is derived from an EMBL/GenBank/DDBJ whole genome shotgun (WGS) entry which is preliminary data.</text>
</comment>
<protein>
    <submittedName>
        <fullName evidence="10">ABC transporter, ATP-binding protein</fullName>
        <ecNumber evidence="10">3.6.3.-</ecNumber>
    </submittedName>
</protein>
<accession>E0NE64</accession>
<gene>
    <name evidence="10" type="ORF">HMPREF0623_0586</name>
</gene>
<keyword evidence="8" id="KW-0472">Membrane</keyword>
<dbReference type="EC" id="3.6.3.-" evidence="10"/>
<evidence type="ECO:0000256" key="3">
    <source>
        <dbReference type="ARBA" id="ARBA00022448"/>
    </source>
</evidence>
<dbReference type="RefSeq" id="WP_004165962.1">
    <property type="nucleotide sequence ID" value="NZ_GL397067.1"/>
</dbReference>
<dbReference type="Pfam" id="PF00005">
    <property type="entry name" value="ABC_tran"/>
    <property type="match status" value="1"/>
</dbReference>
<keyword evidence="11" id="KW-1185">Reference proteome</keyword>
<dbReference type="InterPro" id="IPR050086">
    <property type="entry name" value="MetN_ABC_transporter-like"/>
</dbReference>
<dbReference type="InterPro" id="IPR030679">
    <property type="entry name" value="ABC_ATPase_HisP-typ"/>
</dbReference>
<dbReference type="EMBL" id="AEEG01000002">
    <property type="protein sequence ID" value="EFL96535.1"/>
    <property type="molecule type" value="Genomic_DNA"/>
</dbReference>
<dbReference type="GO" id="GO:0005886">
    <property type="term" value="C:plasma membrane"/>
    <property type="evidence" value="ECO:0007669"/>
    <property type="project" value="UniProtKB-SubCell"/>
</dbReference>
<dbReference type="FunFam" id="3.40.50.300:FF:000020">
    <property type="entry name" value="Amino acid ABC transporter ATP-binding component"/>
    <property type="match status" value="1"/>
</dbReference>
<evidence type="ECO:0000256" key="8">
    <source>
        <dbReference type="ARBA" id="ARBA00023136"/>
    </source>
</evidence>
<keyword evidence="10" id="KW-0378">Hydrolase</keyword>
<sequence length="247" mass="27246">MTKTIFKIENLTKSFAQNVILKDVSAEVKEGEVISVIGPSGAGKSTFLRCLTLLERPTAGAVVFEGRNLVEKSLREIEEVRQKVGMVFQNFNLFPNLTVLENITLAPRRVKEIPEEEARGQAQKLLEKVGLADKADAYPGNLSGGQKQRVAIARALAMEPAVMLFDEPTSALDPEMVGEVLTVMRDLAQSGMTMVVVTHEMQFAKSVSDQIWFMDAANIQEKGTPDSFFAQPQTSRAQDFLSKINLQ</sequence>
<dbReference type="HOGENOM" id="CLU_000604_1_22_9"/>
<dbReference type="CDD" id="cd03262">
    <property type="entry name" value="ABC_HisP_GlnQ"/>
    <property type="match status" value="1"/>
</dbReference>
<dbReference type="GO" id="GO:0005524">
    <property type="term" value="F:ATP binding"/>
    <property type="evidence" value="ECO:0007669"/>
    <property type="project" value="UniProtKB-KW"/>
</dbReference>
<dbReference type="Proteomes" id="UP000004470">
    <property type="component" value="Unassembled WGS sequence"/>
</dbReference>
<dbReference type="PROSITE" id="PS50893">
    <property type="entry name" value="ABC_TRANSPORTER_2"/>
    <property type="match status" value="1"/>
</dbReference>
<dbReference type="eggNOG" id="COG1126">
    <property type="taxonomic scope" value="Bacteria"/>
</dbReference>
<evidence type="ECO:0000256" key="4">
    <source>
        <dbReference type="ARBA" id="ARBA00022475"/>
    </source>
</evidence>
<dbReference type="InterPro" id="IPR003439">
    <property type="entry name" value="ABC_transporter-like_ATP-bd"/>
</dbReference>
<dbReference type="Gene3D" id="3.40.50.300">
    <property type="entry name" value="P-loop containing nucleotide triphosphate hydrolases"/>
    <property type="match status" value="1"/>
</dbReference>
<keyword evidence="3" id="KW-0813">Transport</keyword>
<dbReference type="SUPFAM" id="SSF52540">
    <property type="entry name" value="P-loop containing nucleoside triphosphate hydrolases"/>
    <property type="match status" value="1"/>
</dbReference>
<keyword evidence="7" id="KW-0029">Amino-acid transport</keyword>
<evidence type="ECO:0000256" key="2">
    <source>
        <dbReference type="ARBA" id="ARBA00005417"/>
    </source>
</evidence>
<keyword evidence="6 10" id="KW-0067">ATP-binding</keyword>
<feature type="domain" description="ABC transporter" evidence="9">
    <location>
        <begin position="6"/>
        <end position="241"/>
    </location>
</feature>
<dbReference type="SMART" id="SM00382">
    <property type="entry name" value="AAA"/>
    <property type="match status" value="1"/>
</dbReference>
<comment type="subcellular location">
    <subcellularLocation>
        <location evidence="1">Cell membrane</location>
        <topology evidence="1">Peripheral membrane protein</topology>
    </subcellularLocation>
</comment>
<evidence type="ECO:0000256" key="6">
    <source>
        <dbReference type="ARBA" id="ARBA00022840"/>
    </source>
</evidence>
<evidence type="ECO:0000256" key="7">
    <source>
        <dbReference type="ARBA" id="ARBA00022970"/>
    </source>
</evidence>
<dbReference type="InterPro" id="IPR017871">
    <property type="entry name" value="ABC_transporter-like_CS"/>
</dbReference>
<evidence type="ECO:0000313" key="11">
    <source>
        <dbReference type="Proteomes" id="UP000004470"/>
    </source>
</evidence>
<evidence type="ECO:0000313" key="10">
    <source>
        <dbReference type="EMBL" id="EFL96535.1"/>
    </source>
</evidence>
<dbReference type="GO" id="GO:0016887">
    <property type="term" value="F:ATP hydrolysis activity"/>
    <property type="evidence" value="ECO:0007669"/>
    <property type="project" value="InterPro"/>
</dbReference>
<dbReference type="PANTHER" id="PTHR43166">
    <property type="entry name" value="AMINO ACID IMPORT ATP-BINDING PROTEIN"/>
    <property type="match status" value="1"/>
</dbReference>
<name>E0NE64_PEDAC</name>
<evidence type="ECO:0000256" key="1">
    <source>
        <dbReference type="ARBA" id="ARBA00004202"/>
    </source>
</evidence>
<dbReference type="InterPro" id="IPR003593">
    <property type="entry name" value="AAA+_ATPase"/>
</dbReference>
<keyword evidence="4" id="KW-1003">Cell membrane</keyword>
<dbReference type="GO" id="GO:0015424">
    <property type="term" value="F:ABC-type amino acid transporter activity"/>
    <property type="evidence" value="ECO:0007669"/>
    <property type="project" value="InterPro"/>
</dbReference>
<organism evidence="10 11">
    <name type="scientific">Pediococcus acidilactici DSM 20284</name>
    <dbReference type="NCBI Taxonomy" id="862514"/>
    <lineage>
        <taxon>Bacteria</taxon>
        <taxon>Bacillati</taxon>
        <taxon>Bacillota</taxon>
        <taxon>Bacilli</taxon>
        <taxon>Lactobacillales</taxon>
        <taxon>Lactobacillaceae</taxon>
        <taxon>Pediococcus</taxon>
        <taxon>Pediococcus acidilactici group</taxon>
    </lineage>
</organism>
<evidence type="ECO:0000256" key="5">
    <source>
        <dbReference type="ARBA" id="ARBA00022741"/>
    </source>
</evidence>
<dbReference type="PANTHER" id="PTHR43166:SF9">
    <property type="entry name" value="GLUTAMATE_ASPARTATE IMPORT ATP-BINDING PROTEIN GLTL"/>
    <property type="match status" value="1"/>
</dbReference>
<dbReference type="InterPro" id="IPR027417">
    <property type="entry name" value="P-loop_NTPase"/>
</dbReference>